<evidence type="ECO:0000256" key="3">
    <source>
        <dbReference type="ARBA" id="ARBA00022840"/>
    </source>
</evidence>
<keyword evidence="4" id="KW-0408">Iron</keyword>
<keyword evidence="2" id="KW-0547">Nucleotide-binding</keyword>
<keyword evidence="1" id="KW-0479">Metal-binding</keyword>
<reference evidence="6" key="1">
    <citation type="submission" date="2018-05" db="EMBL/GenBank/DDBJ databases">
        <authorList>
            <person name="Lanie J.A."/>
            <person name="Ng W.-L."/>
            <person name="Kazmierczak K.M."/>
            <person name="Andrzejewski T.M."/>
            <person name="Davidsen T.M."/>
            <person name="Wayne K.J."/>
            <person name="Tettelin H."/>
            <person name="Glass J.I."/>
            <person name="Rusch D."/>
            <person name="Podicherti R."/>
            <person name="Tsui H.-C.T."/>
            <person name="Winkler M.E."/>
        </authorList>
    </citation>
    <scope>NUCLEOTIDE SEQUENCE</scope>
</reference>
<evidence type="ECO:0000256" key="1">
    <source>
        <dbReference type="ARBA" id="ARBA00022723"/>
    </source>
</evidence>
<dbReference type="InterPro" id="IPR033756">
    <property type="entry name" value="YlxH/NBP35"/>
</dbReference>
<organism evidence="6">
    <name type="scientific">marine metagenome</name>
    <dbReference type="NCBI Taxonomy" id="408172"/>
    <lineage>
        <taxon>unclassified sequences</taxon>
        <taxon>metagenomes</taxon>
        <taxon>ecological metagenomes</taxon>
    </lineage>
</organism>
<sequence>MTQAIKNLILVASGKGGVGKSTVATNLALALAHAGYRTGLLDADIYGPSIPTMLGDAPRPGSPDGKTIMPVEKFGLKIMSMGYMVERDVAMVWRGPMLASAVTQFIQDVEWGELDYLIFDLPPGTGDIQLSLAQKVKVTGSLLVTTPQEVALADVYRAKAMFDRVRIPVLGLVENMSHFVA</sequence>
<keyword evidence="3" id="KW-0067">ATP-binding</keyword>
<protein>
    <recommendedName>
        <fullName evidence="7">ATP-binding protein</fullName>
    </recommendedName>
</protein>
<name>A0A382UV23_9ZZZZ</name>
<evidence type="ECO:0000313" key="6">
    <source>
        <dbReference type="EMBL" id="SVD38103.1"/>
    </source>
</evidence>
<evidence type="ECO:0000256" key="4">
    <source>
        <dbReference type="ARBA" id="ARBA00023004"/>
    </source>
</evidence>
<dbReference type="GO" id="GO:0051539">
    <property type="term" value="F:4 iron, 4 sulfur cluster binding"/>
    <property type="evidence" value="ECO:0007669"/>
    <property type="project" value="TreeGrafter"/>
</dbReference>
<dbReference type="GO" id="GO:0005524">
    <property type="term" value="F:ATP binding"/>
    <property type="evidence" value="ECO:0007669"/>
    <property type="project" value="UniProtKB-KW"/>
</dbReference>
<dbReference type="InterPro" id="IPR019591">
    <property type="entry name" value="Mrp/NBP35_ATP-bd"/>
</dbReference>
<dbReference type="InterPro" id="IPR044304">
    <property type="entry name" value="NUBPL-like"/>
</dbReference>
<evidence type="ECO:0008006" key="7">
    <source>
        <dbReference type="Google" id="ProtNLM"/>
    </source>
</evidence>
<dbReference type="GO" id="GO:0140663">
    <property type="term" value="F:ATP-dependent FeS chaperone activity"/>
    <property type="evidence" value="ECO:0007669"/>
    <property type="project" value="InterPro"/>
</dbReference>
<dbReference type="AlphaFoldDB" id="A0A382UV23"/>
<proteinExistence type="inferred from homology"/>
<dbReference type="InterPro" id="IPR027417">
    <property type="entry name" value="P-loop_NTPase"/>
</dbReference>
<keyword evidence="5" id="KW-0411">Iron-sulfur</keyword>
<gene>
    <name evidence="6" type="ORF">METZ01_LOCUS390957</name>
</gene>
<evidence type="ECO:0000256" key="5">
    <source>
        <dbReference type="ARBA" id="ARBA00023014"/>
    </source>
</evidence>
<dbReference type="PANTHER" id="PTHR42961:SF2">
    <property type="entry name" value="IRON-SULFUR PROTEIN NUBPL"/>
    <property type="match status" value="1"/>
</dbReference>
<dbReference type="EMBL" id="UINC01147027">
    <property type="protein sequence ID" value="SVD38103.1"/>
    <property type="molecule type" value="Genomic_DNA"/>
</dbReference>
<dbReference type="Pfam" id="PF10609">
    <property type="entry name" value="ParA"/>
    <property type="match status" value="1"/>
</dbReference>
<evidence type="ECO:0000256" key="2">
    <source>
        <dbReference type="ARBA" id="ARBA00022741"/>
    </source>
</evidence>
<dbReference type="GO" id="GO:0016226">
    <property type="term" value="P:iron-sulfur cluster assembly"/>
    <property type="evidence" value="ECO:0007669"/>
    <property type="project" value="InterPro"/>
</dbReference>
<dbReference type="CDD" id="cd02037">
    <property type="entry name" value="Mrp_NBP35"/>
    <property type="match status" value="1"/>
</dbReference>
<dbReference type="GO" id="GO:0046872">
    <property type="term" value="F:metal ion binding"/>
    <property type="evidence" value="ECO:0007669"/>
    <property type="project" value="UniProtKB-KW"/>
</dbReference>
<accession>A0A382UV23</accession>
<dbReference type="PANTHER" id="PTHR42961">
    <property type="entry name" value="IRON-SULFUR PROTEIN NUBPL"/>
    <property type="match status" value="1"/>
</dbReference>
<dbReference type="HAMAP" id="MF_02040">
    <property type="entry name" value="Mrp_NBP35"/>
    <property type="match status" value="1"/>
</dbReference>
<dbReference type="SUPFAM" id="SSF52540">
    <property type="entry name" value="P-loop containing nucleoside triphosphate hydrolases"/>
    <property type="match status" value="1"/>
</dbReference>
<feature type="non-terminal residue" evidence="6">
    <location>
        <position position="181"/>
    </location>
</feature>
<dbReference type="Gene3D" id="3.40.50.300">
    <property type="entry name" value="P-loop containing nucleotide triphosphate hydrolases"/>
    <property type="match status" value="1"/>
</dbReference>